<comment type="caution">
    <text evidence="1">The sequence shown here is derived from an EMBL/GenBank/DDBJ whole genome shotgun (WGS) entry which is preliminary data.</text>
</comment>
<dbReference type="Proteomes" id="UP001141327">
    <property type="component" value="Unassembled WGS sequence"/>
</dbReference>
<organism evidence="1 2">
    <name type="scientific">Paratrimastix pyriformis</name>
    <dbReference type="NCBI Taxonomy" id="342808"/>
    <lineage>
        <taxon>Eukaryota</taxon>
        <taxon>Metamonada</taxon>
        <taxon>Preaxostyla</taxon>
        <taxon>Paratrimastigidae</taxon>
        <taxon>Paratrimastix</taxon>
    </lineage>
</organism>
<dbReference type="SUPFAM" id="SSF81383">
    <property type="entry name" value="F-box domain"/>
    <property type="match status" value="1"/>
</dbReference>
<keyword evidence="2" id="KW-1185">Reference proteome</keyword>
<gene>
    <name evidence="1" type="ORF">PAPYR_6359</name>
</gene>
<dbReference type="EMBL" id="JAPMOS010000036">
    <property type="protein sequence ID" value="KAJ4457967.1"/>
    <property type="molecule type" value="Genomic_DNA"/>
</dbReference>
<evidence type="ECO:0008006" key="3">
    <source>
        <dbReference type="Google" id="ProtNLM"/>
    </source>
</evidence>
<reference evidence="1" key="1">
    <citation type="journal article" date="2022" name="bioRxiv">
        <title>Genomics of Preaxostyla Flagellates Illuminates Evolutionary Transitions and the Path Towards Mitochondrial Loss.</title>
        <authorList>
            <person name="Novak L.V.F."/>
            <person name="Treitli S.C."/>
            <person name="Pyrih J."/>
            <person name="Halakuc P."/>
            <person name="Pipaliya S.V."/>
            <person name="Vacek V."/>
            <person name="Brzon O."/>
            <person name="Soukal P."/>
            <person name="Eme L."/>
            <person name="Dacks J.B."/>
            <person name="Karnkowska A."/>
            <person name="Elias M."/>
            <person name="Hampl V."/>
        </authorList>
    </citation>
    <scope>NUCLEOTIDE SEQUENCE</scope>
    <source>
        <strain evidence="1">RCP-MX</strain>
    </source>
</reference>
<protein>
    <recommendedName>
        <fullName evidence="3">F-box domain-containing protein</fullName>
    </recommendedName>
</protein>
<name>A0ABQ8UJT2_9EUKA</name>
<evidence type="ECO:0000313" key="2">
    <source>
        <dbReference type="Proteomes" id="UP001141327"/>
    </source>
</evidence>
<accession>A0ABQ8UJT2</accession>
<sequence length="345" mass="38222">MNSDFVSAVEKLYWITRTLDDDRFREIPVPEATSLHELLRAVVSAAPSVLKLPDFRPEWPIDDDTTMMLMSKMPLRTLANFSLVCHRFAKLANNSAIYSAILERDFPLFCPQPLLTWNGEPLPAKPFLGQILNGAATTALVQLYEIEGMSGTLMSCSAGYATVSGTTGLYTFDTLTGRHEENCQPNRLRPVPAALVGYLARALRVERHELVLHCDPGHEAPNPPPTEHVSFYDDLNAFAAQRARGLAPGEQPIFTIGQWIELQWAHSTTAMAFTWWGGLVREVTEDGGIWIEFPQFPKTNAWRWIWVPLAGAGYIGGIRVIDAAAQQEWIARLPHAASVLGGAKG</sequence>
<evidence type="ECO:0000313" key="1">
    <source>
        <dbReference type="EMBL" id="KAJ4457967.1"/>
    </source>
</evidence>
<dbReference type="InterPro" id="IPR036047">
    <property type="entry name" value="F-box-like_dom_sf"/>
</dbReference>
<proteinExistence type="predicted"/>